<keyword evidence="8" id="KW-1185">Reference proteome</keyword>
<dbReference type="OrthoDB" id="6247875at2759"/>
<dbReference type="OMA" id="PSERMWD"/>
<gene>
    <name evidence="7" type="ORF">BD310DRAFT_966276</name>
    <name evidence="6" type="ORF">BD311DRAFT_807342</name>
</gene>
<dbReference type="AlphaFoldDB" id="A0A4Q9MNQ7"/>
<feature type="compositionally biased region" description="Basic and acidic residues" evidence="4">
    <location>
        <begin position="176"/>
        <end position="199"/>
    </location>
</feature>
<dbReference type="PANTHER" id="PTHR45789">
    <property type="entry name" value="FI18025P1"/>
    <property type="match status" value="1"/>
</dbReference>
<dbReference type="GO" id="GO:0000981">
    <property type="term" value="F:DNA-binding transcription factor activity, RNA polymerase II-specific"/>
    <property type="evidence" value="ECO:0007669"/>
    <property type="project" value="TreeGrafter"/>
</dbReference>
<feature type="compositionally biased region" description="Low complexity" evidence="4">
    <location>
        <begin position="462"/>
        <end position="475"/>
    </location>
</feature>
<feature type="DNA-binding region" description="HMG box" evidence="3">
    <location>
        <begin position="98"/>
        <end position="167"/>
    </location>
</feature>
<dbReference type="EMBL" id="ML143426">
    <property type="protein sequence ID" value="TBU28022.1"/>
    <property type="molecule type" value="Genomic_DNA"/>
</dbReference>
<protein>
    <recommendedName>
        <fullName evidence="5">HMG box domain-containing protein</fullName>
    </recommendedName>
</protein>
<dbReference type="InterPro" id="IPR036910">
    <property type="entry name" value="HMG_box_dom_sf"/>
</dbReference>
<evidence type="ECO:0000256" key="2">
    <source>
        <dbReference type="ARBA" id="ARBA00023242"/>
    </source>
</evidence>
<proteinExistence type="predicted"/>
<dbReference type="PANTHER" id="PTHR45789:SF2">
    <property type="entry name" value="FI18025P1"/>
    <property type="match status" value="1"/>
</dbReference>
<organism evidence="6">
    <name type="scientific">Dichomitus squalens</name>
    <dbReference type="NCBI Taxonomy" id="114155"/>
    <lineage>
        <taxon>Eukaryota</taxon>
        <taxon>Fungi</taxon>
        <taxon>Dikarya</taxon>
        <taxon>Basidiomycota</taxon>
        <taxon>Agaricomycotina</taxon>
        <taxon>Agaricomycetes</taxon>
        <taxon>Polyporales</taxon>
        <taxon>Polyporaceae</taxon>
        <taxon>Dichomitus</taxon>
    </lineage>
</organism>
<dbReference type="GO" id="GO:0005634">
    <property type="term" value="C:nucleus"/>
    <property type="evidence" value="ECO:0007669"/>
    <property type="project" value="UniProtKB-UniRule"/>
</dbReference>
<dbReference type="PROSITE" id="PS50118">
    <property type="entry name" value="HMG_BOX_2"/>
    <property type="match status" value="1"/>
</dbReference>
<sequence length="588" mass="64832">MPPTRSSFSRRRRSSLGLGLTQVKPGNYGITVNPAISPRALSFAPNVTPSTYVEVDDDVNGNDGPPSPSNALFPPTEPPQAPTRRRLPPGKRLSQGYIPRPPNAFMLFRANFVRQKHVPGSIETNHGSLSKIIGNCWRALPLEEKRYWEVEAKKAKAAHRERYPNYRFRPVHNKNKNKDKNGAVAVDKRKEKLPTQPADEERCEVVAQLLLDGKKGEELAAAIRQIDIARQLSRPESVDSQHLEHYMQQPLPTHPHPVYLQRRPSSVPPISLPTLPFLVAPQPQAAYGASMFNQGYAAGTASLHGSRAASPVGNISRSRIVYGMRRASSCQPIPSERMWDGYDPHPYHAAYGYTAMPESWQLQPDASPLPDVTDTSIFQPGWTNSFKDDAPPTEQSHFDPNMQAFIPPDAQVPLHLNIGPLDSYDFASTPSTATDAYSAVTPGGGNVFEPIDPHASWPVAESGPSSAFSGSPARSDASLPSTMRMTPAPQSLPVEHPQLMCAPQPQHAQVHFDTWAAGEQDVDKMHAHQHVEMVHVDQHSHLAMPLEFDMEANYADHYDVYTNAGMVGMGTEMNMAVVDYGYCGSQEF</sequence>
<dbReference type="Gene3D" id="1.10.30.10">
    <property type="entry name" value="High mobility group box domain"/>
    <property type="match status" value="1"/>
</dbReference>
<keyword evidence="1 3" id="KW-0238">DNA-binding</keyword>
<keyword evidence="2 3" id="KW-0539">Nucleus</keyword>
<feature type="domain" description="HMG box" evidence="5">
    <location>
        <begin position="98"/>
        <end position="167"/>
    </location>
</feature>
<reference evidence="6 8" key="1">
    <citation type="submission" date="2019-01" db="EMBL/GenBank/DDBJ databases">
        <title>Draft genome sequences of three monokaryotic isolates of the white-rot basidiomycete fungus Dichomitus squalens.</title>
        <authorList>
            <consortium name="DOE Joint Genome Institute"/>
            <person name="Lopez S.C."/>
            <person name="Andreopoulos B."/>
            <person name="Pangilinan J."/>
            <person name="Lipzen A."/>
            <person name="Riley R."/>
            <person name="Ahrendt S."/>
            <person name="Ng V."/>
            <person name="Barry K."/>
            <person name="Daum C."/>
            <person name="Grigoriev I.V."/>
            <person name="Hilden K.S."/>
            <person name="Makela M.R."/>
            <person name="de Vries R.P."/>
        </authorList>
    </citation>
    <scope>NUCLEOTIDE SEQUENCE [LARGE SCALE GENOMIC DNA]</scope>
    <source>
        <strain evidence="7 8">CBS 464.89</strain>
        <strain evidence="6">OM18370.1</strain>
    </source>
</reference>
<evidence type="ECO:0000256" key="1">
    <source>
        <dbReference type="ARBA" id="ARBA00023125"/>
    </source>
</evidence>
<dbReference type="InterPro" id="IPR051356">
    <property type="entry name" value="SOX/SOX-like_TF"/>
</dbReference>
<evidence type="ECO:0000256" key="3">
    <source>
        <dbReference type="PROSITE-ProRule" id="PRU00267"/>
    </source>
</evidence>
<evidence type="ECO:0000313" key="8">
    <source>
        <dbReference type="Proteomes" id="UP000292082"/>
    </source>
</evidence>
<dbReference type="InterPro" id="IPR009071">
    <property type="entry name" value="HMG_box_dom"/>
</dbReference>
<dbReference type="Proteomes" id="UP000292082">
    <property type="component" value="Unassembled WGS sequence"/>
</dbReference>
<evidence type="ECO:0000259" key="5">
    <source>
        <dbReference type="PROSITE" id="PS50118"/>
    </source>
</evidence>
<dbReference type="EMBL" id="ML145102">
    <property type="protein sequence ID" value="TBU60787.1"/>
    <property type="molecule type" value="Genomic_DNA"/>
</dbReference>
<feature type="region of interest" description="Disordered" evidence="4">
    <location>
        <begin position="51"/>
        <end position="98"/>
    </location>
</feature>
<evidence type="ECO:0000313" key="7">
    <source>
        <dbReference type="EMBL" id="TBU60787.1"/>
    </source>
</evidence>
<dbReference type="CDD" id="cd01389">
    <property type="entry name" value="HMG-box_ROX1-like"/>
    <property type="match status" value="1"/>
</dbReference>
<feature type="region of interest" description="Disordered" evidence="4">
    <location>
        <begin position="451"/>
        <end position="486"/>
    </location>
</feature>
<dbReference type="SMART" id="SM00398">
    <property type="entry name" value="HMG"/>
    <property type="match status" value="1"/>
</dbReference>
<evidence type="ECO:0000313" key="6">
    <source>
        <dbReference type="EMBL" id="TBU28022.1"/>
    </source>
</evidence>
<feature type="region of interest" description="Disordered" evidence="4">
    <location>
        <begin position="169"/>
        <end position="199"/>
    </location>
</feature>
<name>A0A4Q9MNQ7_9APHY</name>
<dbReference type="Proteomes" id="UP000292957">
    <property type="component" value="Unassembled WGS sequence"/>
</dbReference>
<feature type="region of interest" description="Disordered" evidence="4">
    <location>
        <begin position="1"/>
        <end position="28"/>
    </location>
</feature>
<accession>A0A4Q9MNQ7</accession>
<dbReference type="SUPFAM" id="SSF47095">
    <property type="entry name" value="HMG-box"/>
    <property type="match status" value="1"/>
</dbReference>
<dbReference type="GO" id="GO:0000978">
    <property type="term" value="F:RNA polymerase II cis-regulatory region sequence-specific DNA binding"/>
    <property type="evidence" value="ECO:0007669"/>
    <property type="project" value="TreeGrafter"/>
</dbReference>
<evidence type="ECO:0000256" key="4">
    <source>
        <dbReference type="SAM" id="MobiDB-lite"/>
    </source>
</evidence>
<dbReference type="Pfam" id="PF00505">
    <property type="entry name" value="HMG_box"/>
    <property type="match status" value="1"/>
</dbReference>